<evidence type="ECO:0000259" key="4">
    <source>
        <dbReference type="SMART" id="SM00479"/>
    </source>
</evidence>
<organism evidence="5 6">
    <name type="scientific">Alloprevotella tannerae</name>
    <dbReference type="NCBI Taxonomy" id="76122"/>
    <lineage>
        <taxon>Bacteria</taxon>
        <taxon>Pseudomonadati</taxon>
        <taxon>Bacteroidota</taxon>
        <taxon>Bacteroidia</taxon>
        <taxon>Bacteroidales</taxon>
        <taxon>Prevotellaceae</taxon>
        <taxon>Alloprevotella</taxon>
    </lineage>
</organism>
<dbReference type="AlphaFoldDB" id="A0A929RWC2"/>
<keyword evidence="2" id="KW-0378">Hydrolase</keyword>
<keyword evidence="3 5" id="KW-0269">Exonuclease</keyword>
<sequence>MKILFFDLETTGTLPGKHGIHQISGQIVIDGDVKEKFDFHVQPNPKAEILDDALAVAGVTREQVLNYPPMGEVYKELVAMLGKYVDQFNKRDKFFLVGYNNASFDNQFLRGFFLQNGDKYFGSWFWSNPIDVMVLATPFLADQRNQMPNFKQGTVAKTLGIQVDDNKLHDAMYDIEICKSIYDKVCGKY</sequence>
<dbReference type="InterPro" id="IPR012337">
    <property type="entry name" value="RNaseH-like_sf"/>
</dbReference>
<evidence type="ECO:0000313" key="6">
    <source>
        <dbReference type="Proteomes" id="UP000704068"/>
    </source>
</evidence>
<dbReference type="Proteomes" id="UP000704068">
    <property type="component" value="Unassembled WGS sequence"/>
</dbReference>
<evidence type="ECO:0000256" key="3">
    <source>
        <dbReference type="ARBA" id="ARBA00022839"/>
    </source>
</evidence>
<dbReference type="SMART" id="SM00479">
    <property type="entry name" value="EXOIII"/>
    <property type="match status" value="1"/>
</dbReference>
<evidence type="ECO:0000256" key="1">
    <source>
        <dbReference type="ARBA" id="ARBA00022722"/>
    </source>
</evidence>
<dbReference type="CDD" id="cd06127">
    <property type="entry name" value="DEDDh"/>
    <property type="match status" value="1"/>
</dbReference>
<protein>
    <submittedName>
        <fullName evidence="5">3'-5' exonuclease</fullName>
    </submittedName>
</protein>
<accession>A0A929RWC2</accession>
<dbReference type="RefSeq" id="WP_303762437.1">
    <property type="nucleotide sequence ID" value="NZ_JABZGR010000001.1"/>
</dbReference>
<proteinExistence type="predicted"/>
<dbReference type="GO" id="GO:0008408">
    <property type="term" value="F:3'-5' exonuclease activity"/>
    <property type="evidence" value="ECO:0007669"/>
    <property type="project" value="TreeGrafter"/>
</dbReference>
<comment type="caution">
    <text evidence="5">The sequence shown here is derived from an EMBL/GenBank/DDBJ whole genome shotgun (WGS) entry which is preliminary data.</text>
</comment>
<reference evidence="5" key="1">
    <citation type="submission" date="2020-04" db="EMBL/GenBank/DDBJ databases">
        <title>Deep metagenomics examines the oral microbiome during advanced dental caries in children, revealing novel taxa and co-occurrences with host molecules.</title>
        <authorList>
            <person name="Baker J.L."/>
            <person name="Morton J.T."/>
            <person name="Dinis M."/>
            <person name="Alvarez R."/>
            <person name="Tran N.C."/>
            <person name="Knight R."/>
            <person name="Edlund A."/>
        </authorList>
    </citation>
    <scope>NUCLEOTIDE SEQUENCE</scope>
    <source>
        <strain evidence="5">JCVI_34_bin.1</strain>
    </source>
</reference>
<evidence type="ECO:0000256" key="2">
    <source>
        <dbReference type="ARBA" id="ARBA00022801"/>
    </source>
</evidence>
<evidence type="ECO:0000313" key="5">
    <source>
        <dbReference type="EMBL" id="MBF0969496.1"/>
    </source>
</evidence>
<dbReference type="GO" id="GO:0003676">
    <property type="term" value="F:nucleic acid binding"/>
    <property type="evidence" value="ECO:0007669"/>
    <property type="project" value="InterPro"/>
</dbReference>
<name>A0A929RWC2_9BACT</name>
<dbReference type="EMBL" id="JABZGR010000001">
    <property type="protein sequence ID" value="MBF0969496.1"/>
    <property type="molecule type" value="Genomic_DNA"/>
</dbReference>
<dbReference type="SUPFAM" id="SSF53098">
    <property type="entry name" value="Ribonuclease H-like"/>
    <property type="match status" value="1"/>
</dbReference>
<dbReference type="Pfam" id="PF00929">
    <property type="entry name" value="RNase_T"/>
    <property type="match status" value="1"/>
</dbReference>
<dbReference type="InterPro" id="IPR013520">
    <property type="entry name" value="Ribonucl_H"/>
</dbReference>
<dbReference type="PANTHER" id="PTHR30231:SF4">
    <property type="entry name" value="PROTEIN NEN2"/>
    <property type="match status" value="1"/>
</dbReference>
<gene>
    <name evidence="5" type="ORF">HXK21_00425</name>
</gene>
<keyword evidence="1" id="KW-0540">Nuclease</keyword>
<dbReference type="InterPro" id="IPR036397">
    <property type="entry name" value="RNaseH_sf"/>
</dbReference>
<dbReference type="Gene3D" id="3.30.420.10">
    <property type="entry name" value="Ribonuclease H-like superfamily/Ribonuclease H"/>
    <property type="match status" value="1"/>
</dbReference>
<feature type="domain" description="Exonuclease" evidence="4">
    <location>
        <begin position="2"/>
        <end position="189"/>
    </location>
</feature>
<dbReference type="PANTHER" id="PTHR30231">
    <property type="entry name" value="DNA POLYMERASE III SUBUNIT EPSILON"/>
    <property type="match status" value="1"/>
</dbReference>
<dbReference type="GO" id="GO:0006259">
    <property type="term" value="P:DNA metabolic process"/>
    <property type="evidence" value="ECO:0007669"/>
    <property type="project" value="UniProtKB-ARBA"/>
</dbReference>